<evidence type="ECO:0000256" key="1">
    <source>
        <dbReference type="SAM" id="Phobius"/>
    </source>
</evidence>
<evidence type="ECO:0000313" key="2">
    <source>
        <dbReference type="EMBL" id="RMU04001.1"/>
    </source>
</evidence>
<evidence type="ECO:0000313" key="3">
    <source>
        <dbReference type="Proteomes" id="UP000274212"/>
    </source>
</evidence>
<sequence length="86" mass="9780">MNPTMKKYFLGDTIARWAVRLGMFALLPVSLTAVLRWYTHGLDSEVALRLKIFGVLFLLSAAFLVIAIVKGERMSTRKLKHSRKSQ</sequence>
<proteinExistence type="predicted"/>
<accession>A0A3M4TUV9</accession>
<dbReference type="Proteomes" id="UP000274212">
    <property type="component" value="Unassembled WGS sequence"/>
</dbReference>
<name>A0A3M4TUV9_9PSED</name>
<organism evidence="2 3">
    <name type="scientific">Pseudomonas syringae pv. coriandricola</name>
    <dbReference type="NCBI Taxonomy" id="264453"/>
    <lineage>
        <taxon>Bacteria</taxon>
        <taxon>Pseudomonadati</taxon>
        <taxon>Pseudomonadota</taxon>
        <taxon>Gammaproteobacteria</taxon>
        <taxon>Pseudomonadales</taxon>
        <taxon>Pseudomonadaceae</taxon>
        <taxon>Pseudomonas</taxon>
    </lineage>
</organism>
<keyword evidence="1" id="KW-0472">Membrane</keyword>
<keyword evidence="1" id="KW-1133">Transmembrane helix</keyword>
<keyword evidence="1" id="KW-0812">Transmembrane</keyword>
<protein>
    <submittedName>
        <fullName evidence="2">Uncharacterized protein</fullName>
    </submittedName>
</protein>
<comment type="caution">
    <text evidence="2">The sequence shown here is derived from an EMBL/GenBank/DDBJ whole genome shotgun (WGS) entry which is preliminary data.</text>
</comment>
<dbReference type="RefSeq" id="WP_147472382.1">
    <property type="nucleotide sequence ID" value="NZ_RBRV01000282.1"/>
</dbReference>
<feature type="transmembrane region" description="Helical" evidence="1">
    <location>
        <begin position="21"/>
        <end position="38"/>
    </location>
</feature>
<reference evidence="2 3" key="1">
    <citation type="submission" date="2018-08" db="EMBL/GenBank/DDBJ databases">
        <title>Recombination of ecologically and evolutionarily significant loci maintains genetic cohesion in the Pseudomonas syringae species complex.</title>
        <authorList>
            <person name="Dillon M."/>
            <person name="Thakur S."/>
            <person name="Almeida R.N.D."/>
            <person name="Weir B.S."/>
            <person name="Guttman D.S."/>
        </authorList>
    </citation>
    <scope>NUCLEOTIDE SEQUENCE [LARGE SCALE GENOMIC DNA]</scope>
    <source>
        <strain evidence="2 3">ICMP 9829</strain>
    </source>
</reference>
<gene>
    <name evidence="2" type="ORF">ALP36_03024</name>
</gene>
<feature type="transmembrane region" description="Helical" evidence="1">
    <location>
        <begin position="50"/>
        <end position="69"/>
    </location>
</feature>
<dbReference type="AlphaFoldDB" id="A0A3M4TUV9"/>
<dbReference type="EMBL" id="RBTT01000342">
    <property type="protein sequence ID" value="RMU04001.1"/>
    <property type="molecule type" value="Genomic_DNA"/>
</dbReference>